<dbReference type="OrthoDB" id="9814774at2"/>
<dbReference type="AlphaFoldDB" id="A0A0S3QUR9"/>
<keyword evidence="2" id="KW-1185">Reference proteome</keyword>
<dbReference type="EMBL" id="AP013035">
    <property type="protein sequence ID" value="BAT72084.1"/>
    <property type="molecule type" value="Genomic_DNA"/>
</dbReference>
<dbReference type="KEGG" id="ttk:TST_1297"/>
<dbReference type="InterPro" id="IPR027961">
    <property type="entry name" value="DUF4442"/>
</dbReference>
<evidence type="ECO:0000313" key="1">
    <source>
        <dbReference type="EMBL" id="BAT72084.1"/>
    </source>
</evidence>
<dbReference type="Pfam" id="PF14539">
    <property type="entry name" value="DUF4442"/>
    <property type="match status" value="1"/>
</dbReference>
<proteinExistence type="predicted"/>
<organism evidence="1 2">
    <name type="scientific">Thermosulfidibacter takaii (strain DSM 17441 / JCM 13301 / NBRC 103674 / ABI70S6)</name>
    <dbReference type="NCBI Taxonomy" id="1298851"/>
    <lineage>
        <taxon>Bacteria</taxon>
        <taxon>Pseudomonadati</taxon>
        <taxon>Thermosulfidibacterota</taxon>
        <taxon>Thermosulfidibacteria</taxon>
        <taxon>Thermosulfidibacterales</taxon>
        <taxon>Thermosulfidibacteraceae</taxon>
    </lineage>
</organism>
<name>A0A0S3QUR9_THET7</name>
<gene>
    <name evidence="1" type="ORF">TST_1297</name>
</gene>
<dbReference type="RefSeq" id="WP_068550795.1">
    <property type="nucleotide sequence ID" value="NZ_AP013035.1"/>
</dbReference>
<protein>
    <recommendedName>
        <fullName evidence="3">DUF4442 domain-containing protein</fullName>
    </recommendedName>
</protein>
<dbReference type="Gene3D" id="3.10.129.10">
    <property type="entry name" value="Hotdog Thioesterase"/>
    <property type="match status" value="1"/>
</dbReference>
<dbReference type="STRING" id="1298851.TST_1297"/>
<evidence type="ECO:0008006" key="3">
    <source>
        <dbReference type="Google" id="ProtNLM"/>
    </source>
</evidence>
<sequence length="151" mass="17713">MIIPIFFKWFVTLYPPLFFFAGVRVKEVSPDFRRIVVVTKLSWYNRNYVGTQFGGTLYAMADPFYMIMLMKNLGKDYIVWDKAAYIEFVKPGKGTVKAVFELTQERIDEIIEKTKGGSKYLPEFWVDVVDEKGEVVAKVKKVLYVRRRQQS</sequence>
<dbReference type="SUPFAM" id="SSF54637">
    <property type="entry name" value="Thioesterase/thiol ester dehydrase-isomerase"/>
    <property type="match status" value="1"/>
</dbReference>
<evidence type="ECO:0000313" key="2">
    <source>
        <dbReference type="Proteomes" id="UP000063234"/>
    </source>
</evidence>
<dbReference type="InterPro" id="IPR029069">
    <property type="entry name" value="HotDog_dom_sf"/>
</dbReference>
<reference evidence="2" key="1">
    <citation type="journal article" date="2018" name="Science">
        <title>A primordial and reversible TCA cycle in a facultatively chemolithoautotrophic thermophile.</title>
        <authorList>
            <person name="Nunoura T."/>
            <person name="Chikaraishi Y."/>
            <person name="Izaki R."/>
            <person name="Suwa T."/>
            <person name="Sato T."/>
            <person name="Harada T."/>
            <person name="Mori K."/>
            <person name="Kato Y."/>
            <person name="Miyazaki M."/>
            <person name="Shimamura S."/>
            <person name="Yanagawa K."/>
            <person name="Shuto A."/>
            <person name="Ohkouchi N."/>
            <person name="Fujita N."/>
            <person name="Takaki Y."/>
            <person name="Atomi H."/>
            <person name="Takai K."/>
        </authorList>
    </citation>
    <scope>NUCLEOTIDE SEQUENCE [LARGE SCALE GENOMIC DNA]</scope>
    <source>
        <strain evidence="2">DSM 17441 / JCM 13301 / NBRC 103674 / ABI70S6</strain>
    </source>
</reference>
<accession>A0A0S3QUR9</accession>
<dbReference type="Proteomes" id="UP000063234">
    <property type="component" value="Chromosome"/>
</dbReference>
<dbReference type="PATRIC" id="fig|1298851.3.peg.1371"/>